<evidence type="ECO:0000313" key="6">
    <source>
        <dbReference type="EMBL" id="GEQ97194.1"/>
    </source>
</evidence>
<dbReference type="PANTHER" id="PTHR11405">
    <property type="entry name" value="CARBAMOYLTRANSFERASE FAMILY MEMBER"/>
    <property type="match status" value="1"/>
</dbReference>
<dbReference type="SMART" id="SM00851">
    <property type="entry name" value="MGS"/>
    <property type="match status" value="1"/>
</dbReference>
<dbReference type="InterPro" id="IPR036914">
    <property type="entry name" value="MGS-like_dom_sf"/>
</dbReference>
<dbReference type="GO" id="GO:0006541">
    <property type="term" value="P:glutamine metabolic process"/>
    <property type="evidence" value="ECO:0007669"/>
    <property type="project" value="TreeGrafter"/>
</dbReference>
<dbReference type="EMBL" id="BKCL01000002">
    <property type="protein sequence ID" value="GEQ97194.1"/>
    <property type="molecule type" value="Genomic_DNA"/>
</dbReference>
<keyword evidence="4" id="KW-0067">ATP-binding</keyword>
<proteinExistence type="predicted"/>
<dbReference type="EC" id="6.3.5.5" evidence="1"/>
<evidence type="ECO:0000256" key="1">
    <source>
        <dbReference type="ARBA" id="ARBA00012738"/>
    </source>
</evidence>
<evidence type="ECO:0000256" key="2">
    <source>
        <dbReference type="ARBA" id="ARBA00022598"/>
    </source>
</evidence>
<keyword evidence="3" id="KW-0547">Nucleotide-binding</keyword>
<dbReference type="CDD" id="cd01424">
    <property type="entry name" value="MGS_CPS_II"/>
    <property type="match status" value="1"/>
</dbReference>
<feature type="domain" description="MGS-like" evidence="5">
    <location>
        <begin position="68"/>
        <end position="206"/>
    </location>
</feature>
<dbReference type="InterPro" id="IPR033937">
    <property type="entry name" value="MGS_CPS_CarB"/>
</dbReference>
<dbReference type="Proteomes" id="UP000322084">
    <property type="component" value="Unassembled WGS sequence"/>
</dbReference>
<organism evidence="6 7">
    <name type="scientific">Iodidimonas gelatinilytica</name>
    <dbReference type="NCBI Taxonomy" id="1236966"/>
    <lineage>
        <taxon>Bacteria</taxon>
        <taxon>Pseudomonadati</taxon>
        <taxon>Pseudomonadota</taxon>
        <taxon>Alphaproteobacteria</taxon>
        <taxon>Iodidimonadales</taxon>
        <taxon>Iodidimonadaceae</taxon>
        <taxon>Iodidimonas</taxon>
    </lineage>
</organism>
<dbReference type="PROSITE" id="PS51855">
    <property type="entry name" value="MGS"/>
    <property type="match status" value="1"/>
</dbReference>
<keyword evidence="2" id="KW-0436">Ligase</keyword>
<evidence type="ECO:0000256" key="4">
    <source>
        <dbReference type="ARBA" id="ARBA00022840"/>
    </source>
</evidence>
<dbReference type="Pfam" id="PF02142">
    <property type="entry name" value="MGS"/>
    <property type="match status" value="1"/>
</dbReference>
<dbReference type="GO" id="GO:0005737">
    <property type="term" value="C:cytoplasm"/>
    <property type="evidence" value="ECO:0007669"/>
    <property type="project" value="TreeGrafter"/>
</dbReference>
<sequence>MAGEKLSDFDLTPFPRRHVAVKEAVFPFARFPGVDVILGPEMRSTGEVMGLDVSFDRAFLKSQIAAGTILPEQGLVFISVRDTDKDAIVPVARELLSLGFDLIATRGTAGFLAEHGIEVRIVNKVAEGRPHIVDLLKDGEIDLMFNTTSSGQSIADSYEIRRSALIMGTPYYTTMAGARAAVKALGTGKRGTLEVAPLQSYAMRSG</sequence>
<dbReference type="SUPFAM" id="SSF56059">
    <property type="entry name" value="Glutathione synthetase ATP-binding domain-like"/>
    <property type="match status" value="1"/>
</dbReference>
<dbReference type="Gene3D" id="3.30.470.20">
    <property type="entry name" value="ATP-grasp fold, B domain"/>
    <property type="match status" value="1"/>
</dbReference>
<reference evidence="6 7" key="1">
    <citation type="submission" date="2019-09" db="EMBL/GenBank/DDBJ databases">
        <title>NBRP : Genome information of microbial organism related human and environment.</title>
        <authorList>
            <person name="Hattori M."/>
            <person name="Oshima K."/>
            <person name="Inaba H."/>
            <person name="Suda W."/>
            <person name="Sakamoto M."/>
            <person name="Iino T."/>
            <person name="Kitahara M."/>
            <person name="Oshida Y."/>
            <person name="Iida T."/>
            <person name="Kudo T."/>
            <person name="Itoh T."/>
            <person name="Ohkuma M."/>
        </authorList>
    </citation>
    <scope>NUCLEOTIDE SEQUENCE [LARGE SCALE GENOMIC DNA]</scope>
    <source>
        <strain evidence="6 7">Hi-2</strain>
    </source>
</reference>
<dbReference type="Gene3D" id="3.40.50.1380">
    <property type="entry name" value="Methylglyoxal synthase-like domain"/>
    <property type="match status" value="1"/>
</dbReference>
<evidence type="ECO:0000259" key="5">
    <source>
        <dbReference type="PROSITE" id="PS51855"/>
    </source>
</evidence>
<dbReference type="GO" id="GO:0005524">
    <property type="term" value="F:ATP binding"/>
    <property type="evidence" value="ECO:0007669"/>
    <property type="project" value="UniProtKB-KW"/>
</dbReference>
<dbReference type="AlphaFoldDB" id="A0A5A7MNI5"/>
<dbReference type="GO" id="GO:0004088">
    <property type="term" value="F:carbamoyl-phosphate synthase (glutamine-hydrolyzing) activity"/>
    <property type="evidence" value="ECO:0007669"/>
    <property type="project" value="UniProtKB-EC"/>
</dbReference>
<dbReference type="PANTHER" id="PTHR11405:SF53">
    <property type="entry name" value="CARBAMOYL-PHOSPHATE SYNTHASE [AMMONIA], MITOCHONDRIAL"/>
    <property type="match status" value="1"/>
</dbReference>
<dbReference type="InterPro" id="IPR011607">
    <property type="entry name" value="MGS-like_dom"/>
</dbReference>
<evidence type="ECO:0000256" key="3">
    <source>
        <dbReference type="ARBA" id="ARBA00022741"/>
    </source>
</evidence>
<protein>
    <recommendedName>
        <fullName evidence="1">carbamoyl-phosphate synthase (glutamine-hydrolyzing)</fullName>
        <ecNumber evidence="1">6.3.5.5</ecNumber>
    </recommendedName>
</protein>
<dbReference type="SUPFAM" id="SSF52335">
    <property type="entry name" value="Methylglyoxal synthase-like"/>
    <property type="match status" value="1"/>
</dbReference>
<gene>
    <name evidence="6" type="ORF">JCM17844_08310</name>
</gene>
<name>A0A5A7MNI5_9PROT</name>
<accession>A0A5A7MNI5</accession>
<evidence type="ECO:0000313" key="7">
    <source>
        <dbReference type="Proteomes" id="UP000322084"/>
    </source>
</evidence>
<comment type="caution">
    <text evidence="6">The sequence shown here is derived from an EMBL/GenBank/DDBJ whole genome shotgun (WGS) entry which is preliminary data.</text>
</comment>